<keyword evidence="3" id="KW-0804">Transcription</keyword>
<keyword evidence="6" id="KW-1185">Reference proteome</keyword>
<dbReference type="PANTHER" id="PTHR47894">
    <property type="entry name" value="HTH-TYPE TRANSCRIPTIONAL REGULATOR GADX"/>
    <property type="match status" value="1"/>
</dbReference>
<dbReference type="Pfam" id="PF12833">
    <property type="entry name" value="HTH_18"/>
    <property type="match status" value="1"/>
</dbReference>
<organism evidence="5 6">
    <name type="scientific">Halopseudomonas formosensis</name>
    <dbReference type="NCBI Taxonomy" id="1002526"/>
    <lineage>
        <taxon>Bacteria</taxon>
        <taxon>Pseudomonadati</taxon>
        <taxon>Pseudomonadota</taxon>
        <taxon>Gammaproteobacteria</taxon>
        <taxon>Pseudomonadales</taxon>
        <taxon>Pseudomonadaceae</taxon>
        <taxon>Halopseudomonas</taxon>
    </lineage>
</organism>
<feature type="domain" description="HTH araC/xylS-type" evidence="4">
    <location>
        <begin position="238"/>
        <end position="336"/>
    </location>
</feature>
<dbReference type="SUPFAM" id="SSF46689">
    <property type="entry name" value="Homeodomain-like"/>
    <property type="match status" value="1"/>
</dbReference>
<evidence type="ECO:0000256" key="2">
    <source>
        <dbReference type="ARBA" id="ARBA00023125"/>
    </source>
</evidence>
<dbReference type="SMART" id="SM00342">
    <property type="entry name" value="HTH_ARAC"/>
    <property type="match status" value="1"/>
</dbReference>
<reference evidence="6" key="1">
    <citation type="submission" date="2023-07" db="EMBL/GenBank/DDBJ databases">
        <authorList>
            <person name="de Witt J."/>
        </authorList>
    </citation>
    <scope>NUCLEOTIDE SEQUENCE [LARGE SCALE GENOMIC DNA]</scope>
    <source>
        <strain evidence="6">FZJ</strain>
    </source>
</reference>
<gene>
    <name evidence="5" type="ORF">RED13_000064</name>
</gene>
<sequence>MNNDKNTMLAEQPREWSGWGRVIAQALDNRGLELRSSPLAGRLLPRLGEAEVMDQTACNLLWEEAERISGDPWLGLHAECTEADLPLPLQMIGLTVTASLNMSAAVNNLVRFFALVSAQASMELRVTGDDACLLLHPRGRPHAQHMAALVNVVGRLLLRCARRGGVDSPDVPIGVAGSGMPVALPWPGEVTHGDGWWLGIPRHWLDLSIPESTPGLLHGMTGVLHGVLARGAAADIVEKTRHAIQQGMSRGVLGEEQIAEPMGISTRHLRRLLGQHGTSYERLLDEVRRDAALRLMTDPASSLTRIAYELGFQDPSSFTRAFRRWTGFSPSDFRRRQTTAPLAMR</sequence>
<dbReference type="PRINTS" id="PR00032">
    <property type="entry name" value="HTHARAC"/>
</dbReference>
<comment type="caution">
    <text evidence="5">The sequence shown here is derived from an EMBL/GenBank/DDBJ whole genome shotgun (WGS) entry which is preliminary data.</text>
</comment>
<evidence type="ECO:0000256" key="1">
    <source>
        <dbReference type="ARBA" id="ARBA00023015"/>
    </source>
</evidence>
<dbReference type="InterPro" id="IPR009057">
    <property type="entry name" value="Homeodomain-like_sf"/>
</dbReference>
<keyword evidence="2" id="KW-0238">DNA-binding</keyword>
<protein>
    <submittedName>
        <fullName evidence="5">Helix-turn-helix domain-containing protein</fullName>
    </submittedName>
</protein>
<dbReference type="Gene3D" id="1.10.10.60">
    <property type="entry name" value="Homeodomain-like"/>
    <property type="match status" value="1"/>
</dbReference>
<evidence type="ECO:0000313" key="5">
    <source>
        <dbReference type="EMBL" id="MDX9685990.1"/>
    </source>
</evidence>
<dbReference type="InterPro" id="IPR020449">
    <property type="entry name" value="Tscrpt_reg_AraC-type_HTH"/>
</dbReference>
<evidence type="ECO:0000256" key="3">
    <source>
        <dbReference type="ARBA" id="ARBA00023163"/>
    </source>
</evidence>
<dbReference type="PANTHER" id="PTHR47894:SF1">
    <property type="entry name" value="HTH-TYPE TRANSCRIPTIONAL REGULATOR VQSM"/>
    <property type="match status" value="1"/>
</dbReference>
<proteinExistence type="predicted"/>
<evidence type="ECO:0000259" key="4">
    <source>
        <dbReference type="PROSITE" id="PS01124"/>
    </source>
</evidence>
<name>A0ABU5BTA6_9GAMM</name>
<dbReference type="InterPro" id="IPR018060">
    <property type="entry name" value="HTH_AraC"/>
</dbReference>
<dbReference type="Pfam" id="PF12625">
    <property type="entry name" value="Arabinose_bd"/>
    <property type="match status" value="1"/>
</dbReference>
<dbReference type="PROSITE" id="PS01124">
    <property type="entry name" value="HTH_ARAC_FAMILY_2"/>
    <property type="match status" value="1"/>
</dbReference>
<dbReference type="Proteomes" id="UP001281217">
    <property type="component" value="Unassembled WGS sequence"/>
</dbReference>
<dbReference type="InterPro" id="IPR032687">
    <property type="entry name" value="AraC-type_N"/>
</dbReference>
<accession>A0ABU5BTA6</accession>
<dbReference type="RefSeq" id="WP_320330310.1">
    <property type="nucleotide sequence ID" value="NZ_JAVRDO010000001.1"/>
</dbReference>
<evidence type="ECO:0000313" key="6">
    <source>
        <dbReference type="Proteomes" id="UP001281217"/>
    </source>
</evidence>
<dbReference type="EMBL" id="JAVRDO010000001">
    <property type="protein sequence ID" value="MDX9685990.1"/>
    <property type="molecule type" value="Genomic_DNA"/>
</dbReference>
<keyword evidence="1" id="KW-0805">Transcription regulation</keyword>